<protein>
    <submittedName>
        <fullName evidence="1">Uncharacterized protein</fullName>
    </submittedName>
</protein>
<organism evidence="1 2">
    <name type="scientific">Pleurodeles waltl</name>
    <name type="common">Iberian ribbed newt</name>
    <dbReference type="NCBI Taxonomy" id="8319"/>
    <lineage>
        <taxon>Eukaryota</taxon>
        <taxon>Metazoa</taxon>
        <taxon>Chordata</taxon>
        <taxon>Craniata</taxon>
        <taxon>Vertebrata</taxon>
        <taxon>Euteleostomi</taxon>
        <taxon>Amphibia</taxon>
        <taxon>Batrachia</taxon>
        <taxon>Caudata</taxon>
        <taxon>Salamandroidea</taxon>
        <taxon>Salamandridae</taxon>
        <taxon>Pleurodelinae</taxon>
        <taxon>Pleurodeles</taxon>
    </lineage>
</organism>
<reference evidence="1" key="1">
    <citation type="journal article" date="2022" name="bioRxiv">
        <title>Sequencing and chromosome-scale assembly of the giantPleurodeles waltlgenome.</title>
        <authorList>
            <person name="Brown T."/>
            <person name="Elewa A."/>
            <person name="Iarovenko S."/>
            <person name="Subramanian E."/>
            <person name="Araus A.J."/>
            <person name="Petzold A."/>
            <person name="Susuki M."/>
            <person name="Suzuki K.-i.T."/>
            <person name="Hayashi T."/>
            <person name="Toyoda A."/>
            <person name="Oliveira C."/>
            <person name="Osipova E."/>
            <person name="Leigh N.D."/>
            <person name="Simon A."/>
            <person name="Yun M.H."/>
        </authorList>
    </citation>
    <scope>NUCLEOTIDE SEQUENCE</scope>
    <source>
        <strain evidence="1">20211129_DDA</strain>
        <tissue evidence="1">Liver</tissue>
    </source>
</reference>
<comment type="caution">
    <text evidence="1">The sequence shown here is derived from an EMBL/GenBank/DDBJ whole genome shotgun (WGS) entry which is preliminary data.</text>
</comment>
<proteinExistence type="predicted"/>
<dbReference type="EMBL" id="JANPWB010000011">
    <property type="protein sequence ID" value="KAJ1132919.1"/>
    <property type="molecule type" value="Genomic_DNA"/>
</dbReference>
<accession>A0AAV7Q149</accession>
<sequence>MWRYICPGSRSARDSVCGVRPPSLVWNPVSSPPRFSGFPRPPGRLLFRLLSCSTRPPSRLLLRLLARPHLVLMLLISTSLLPVAEMKTASHGKGSLEGQEQ</sequence>
<dbReference type="AlphaFoldDB" id="A0AAV7Q149"/>
<evidence type="ECO:0000313" key="2">
    <source>
        <dbReference type="Proteomes" id="UP001066276"/>
    </source>
</evidence>
<name>A0AAV7Q149_PLEWA</name>
<evidence type="ECO:0000313" key="1">
    <source>
        <dbReference type="EMBL" id="KAJ1132919.1"/>
    </source>
</evidence>
<dbReference type="Proteomes" id="UP001066276">
    <property type="component" value="Chromosome 7"/>
</dbReference>
<gene>
    <name evidence="1" type="ORF">NDU88_011220</name>
</gene>
<keyword evidence="2" id="KW-1185">Reference proteome</keyword>